<dbReference type="InterPro" id="IPR013694">
    <property type="entry name" value="VIT"/>
</dbReference>
<gene>
    <name evidence="3" type="ORF">HELGO_WM25863</name>
</gene>
<evidence type="ECO:0000259" key="2">
    <source>
        <dbReference type="PROSITE" id="PS51468"/>
    </source>
</evidence>
<feature type="transmembrane region" description="Helical" evidence="1">
    <location>
        <begin position="81"/>
        <end position="100"/>
    </location>
</feature>
<dbReference type="PROSITE" id="PS51468">
    <property type="entry name" value="VIT"/>
    <property type="match status" value="1"/>
</dbReference>
<dbReference type="EMBL" id="CACVAQ010000524">
    <property type="protein sequence ID" value="CAA6829887.1"/>
    <property type="molecule type" value="Genomic_DNA"/>
</dbReference>
<keyword evidence="1" id="KW-0812">Transmembrane</keyword>
<organism evidence="3">
    <name type="scientific">uncultured Aureispira sp</name>
    <dbReference type="NCBI Taxonomy" id="1331704"/>
    <lineage>
        <taxon>Bacteria</taxon>
        <taxon>Pseudomonadati</taxon>
        <taxon>Bacteroidota</taxon>
        <taxon>Saprospiria</taxon>
        <taxon>Saprospirales</taxon>
        <taxon>Saprospiraceae</taxon>
        <taxon>Aureispira</taxon>
        <taxon>environmental samples</taxon>
    </lineage>
</organism>
<name>A0A6S6UJJ9_9BACT</name>
<feature type="transmembrane region" description="Helical" evidence="1">
    <location>
        <begin position="141"/>
        <end position="159"/>
    </location>
</feature>
<proteinExistence type="predicted"/>
<feature type="transmembrane region" description="Helical" evidence="1">
    <location>
        <begin position="112"/>
        <end position="129"/>
    </location>
</feature>
<feature type="domain" description="VIT" evidence="2">
    <location>
        <begin position="328"/>
        <end position="460"/>
    </location>
</feature>
<protein>
    <recommendedName>
        <fullName evidence="2">VIT domain-containing protein</fullName>
    </recommendedName>
</protein>
<dbReference type="NCBIfam" id="TIGR04477">
    <property type="entry name" value="sorted_by_XrtN"/>
    <property type="match status" value="1"/>
</dbReference>
<feature type="transmembrane region" description="Helical" evidence="1">
    <location>
        <begin position="21"/>
        <end position="39"/>
    </location>
</feature>
<evidence type="ECO:0000256" key="1">
    <source>
        <dbReference type="SAM" id="Phobius"/>
    </source>
</evidence>
<dbReference type="Pfam" id="PF08487">
    <property type="entry name" value="VIT"/>
    <property type="match status" value="1"/>
</dbReference>
<feature type="transmembrane region" description="Helical" evidence="1">
    <location>
        <begin position="51"/>
        <end position="69"/>
    </location>
</feature>
<dbReference type="InterPro" id="IPR031005">
    <property type="entry name" value="Sorted_by_XrtN"/>
</dbReference>
<feature type="transmembrane region" description="Helical" evidence="1">
    <location>
        <begin position="204"/>
        <end position="223"/>
    </location>
</feature>
<evidence type="ECO:0000313" key="3">
    <source>
        <dbReference type="EMBL" id="CAA6829887.1"/>
    </source>
</evidence>
<reference evidence="3" key="1">
    <citation type="submission" date="2020-01" db="EMBL/GenBank/DDBJ databases">
        <authorList>
            <person name="Meier V. D."/>
            <person name="Meier V D."/>
        </authorList>
    </citation>
    <scope>NUCLEOTIDE SEQUENCE</scope>
    <source>
        <strain evidence="3">HLG_WM_MAG_10</strain>
    </source>
</reference>
<keyword evidence="1" id="KW-0472">Membrane</keyword>
<accession>A0A6S6UJJ9</accession>
<sequence>METTAESNTRHYEKRDYNFHIGLGLIALCLSSYIFAAIYGSHSEQNVSISILNYSCTFLYVIFITGSNYDRTSKFFKQTNRYQYICLMVLATISCLTLNLEVNVFDNFSPWVNAYMALMYSGLIAFCYLDKLPHQARIPIFFTLGMGSALSAYFTLYLLPLMPFGIVLCFFFGITLHLVVPLFVLLNGITLFVRTEKSSAEKKAYALGLGAPLVLVLLFTMQWNRTNTLINETYATHQSADNYGLPAWVAVSQKLSDGFFTQRILKGEILYTTLYSNNWNFWGSMGNSFQDRKEHDPLIAIASFFSGKIDISRDDRIQILKFYSKNRHDTERKLWSGKNLITNSIEHKTLLYPEYRLAYTEKTFSIKNDLPNNWRQEEALYTFSLPEGSVASSLSLWIEGIEQPSRLTTRGKADSAYVAIVGVERRDPALLHWQEGNKLTVTVFPCTVQEDRIFKIGITSPLKVEGEELVLAPIHFEGPSAMFATETSSIEFPTQKNLSYETDFSGAITCPKIPLSSSAFNFKNQSFQVSEYKAQEQAFDPNFIYLDVNKSWTKSEFEQVCAAFLGKPIFMIHEGDLKQVYSHNLDIFKSAQHKNFSLFPIEVIAQPSEALIISKSTSKSPNLTDLKETYFGKNTIRYLEEKEAPIAFYNLSNTLSPYLQSLKEFYVFNYAQGSIEHLTTLVKEKQFPAVDSDPRKIVLHQANMLLLQAPNRSTTAPSNAPDHLMRLFSYNQILKKIGKGYFKSGYENQELIDIASTAHIVSPISSMIVLETKKDYDRFDIDENEDGLGNASDKNGLNNATKNSSGAVPEPHEWCFILLISFGLLFLQLKKIRS</sequence>
<keyword evidence="1" id="KW-1133">Transmembrane helix</keyword>
<feature type="transmembrane region" description="Helical" evidence="1">
    <location>
        <begin position="165"/>
        <end position="192"/>
    </location>
</feature>
<dbReference type="AlphaFoldDB" id="A0A6S6UJJ9"/>